<evidence type="ECO:0000313" key="2">
    <source>
        <dbReference type="EMBL" id="CAG8974313.1"/>
    </source>
</evidence>
<proteinExistence type="predicted"/>
<evidence type="ECO:0000313" key="3">
    <source>
        <dbReference type="Proteomes" id="UP000701801"/>
    </source>
</evidence>
<keyword evidence="3" id="KW-1185">Reference proteome</keyword>
<gene>
    <name evidence="2" type="ORF">HYALB_00006161</name>
</gene>
<dbReference type="EMBL" id="CAJVRM010000100">
    <property type="protein sequence ID" value="CAG8974313.1"/>
    <property type="molecule type" value="Genomic_DNA"/>
</dbReference>
<accession>A0A9N9LIE3</accession>
<feature type="region of interest" description="Disordered" evidence="1">
    <location>
        <begin position="1"/>
        <end position="37"/>
    </location>
</feature>
<feature type="compositionally biased region" description="Polar residues" evidence="1">
    <location>
        <begin position="8"/>
        <end position="35"/>
    </location>
</feature>
<reference evidence="2" key="1">
    <citation type="submission" date="2021-07" db="EMBL/GenBank/DDBJ databases">
        <authorList>
            <person name="Durling M."/>
        </authorList>
    </citation>
    <scope>NUCLEOTIDE SEQUENCE</scope>
</reference>
<sequence length="77" mass="8139">MGRGTPADINSTASENAQETVDSSKPASANTFPTDTENEEHINTFVKESMDASLIVATSGNIEMTSSKAVYIEKVGN</sequence>
<evidence type="ECO:0000256" key="1">
    <source>
        <dbReference type="SAM" id="MobiDB-lite"/>
    </source>
</evidence>
<dbReference type="Proteomes" id="UP000701801">
    <property type="component" value="Unassembled WGS sequence"/>
</dbReference>
<protein>
    <submittedName>
        <fullName evidence="2">Uncharacterized protein</fullName>
    </submittedName>
</protein>
<name>A0A9N9LIE3_9HELO</name>
<dbReference type="AlphaFoldDB" id="A0A9N9LIE3"/>
<organism evidence="2 3">
    <name type="scientific">Hymenoscyphus albidus</name>
    <dbReference type="NCBI Taxonomy" id="595503"/>
    <lineage>
        <taxon>Eukaryota</taxon>
        <taxon>Fungi</taxon>
        <taxon>Dikarya</taxon>
        <taxon>Ascomycota</taxon>
        <taxon>Pezizomycotina</taxon>
        <taxon>Leotiomycetes</taxon>
        <taxon>Helotiales</taxon>
        <taxon>Helotiaceae</taxon>
        <taxon>Hymenoscyphus</taxon>
    </lineage>
</organism>
<comment type="caution">
    <text evidence="2">The sequence shown here is derived from an EMBL/GenBank/DDBJ whole genome shotgun (WGS) entry which is preliminary data.</text>
</comment>